<feature type="compositionally biased region" description="Low complexity" evidence="1">
    <location>
        <begin position="32"/>
        <end position="41"/>
    </location>
</feature>
<protein>
    <submittedName>
        <fullName evidence="3">Uncharacterized protein</fullName>
    </submittedName>
</protein>
<dbReference type="AlphaFoldDB" id="A0A5C6WU05"/>
<reference evidence="3 4" key="1">
    <citation type="submission" date="2019-08" db="EMBL/GenBank/DDBJ databases">
        <title>Bradymonadales sp. TMQ2.</title>
        <authorList>
            <person name="Liang Q."/>
        </authorList>
    </citation>
    <scope>NUCLEOTIDE SEQUENCE [LARGE SCALE GENOMIC DNA]</scope>
    <source>
        <strain evidence="3 4">TMQ2</strain>
    </source>
</reference>
<keyword evidence="2" id="KW-1133">Transmembrane helix</keyword>
<comment type="caution">
    <text evidence="3">The sequence shown here is derived from an EMBL/GenBank/DDBJ whole genome shotgun (WGS) entry which is preliminary data.</text>
</comment>
<evidence type="ECO:0000256" key="2">
    <source>
        <dbReference type="SAM" id="Phobius"/>
    </source>
</evidence>
<gene>
    <name evidence="3" type="ORF">FRC96_19140</name>
</gene>
<keyword evidence="2" id="KW-0812">Transmembrane</keyword>
<evidence type="ECO:0000256" key="1">
    <source>
        <dbReference type="SAM" id="MobiDB-lite"/>
    </source>
</evidence>
<accession>A0A5C6WU05</accession>
<keyword evidence="2" id="KW-0472">Membrane</keyword>
<sequence>MSQQPDPLKELYRQATDEALAGDPPDFETTWAAASSSPSSPGAVTFKGLLTAGGGPPALAALLLIIVVGAALLRPDAEPPAVLETDADAAPAIATSPTPAATEEEWEELARLADDIWSWQAPTDAYVLDETLDDPGGNPG</sequence>
<evidence type="ECO:0000313" key="3">
    <source>
        <dbReference type="EMBL" id="TXD32019.1"/>
    </source>
</evidence>
<evidence type="ECO:0000313" key="4">
    <source>
        <dbReference type="Proteomes" id="UP000321046"/>
    </source>
</evidence>
<feature type="transmembrane region" description="Helical" evidence="2">
    <location>
        <begin position="54"/>
        <end position="73"/>
    </location>
</feature>
<name>A0A5C6WU05_9DELT</name>
<dbReference type="Proteomes" id="UP000321046">
    <property type="component" value="Unassembled WGS sequence"/>
</dbReference>
<feature type="region of interest" description="Disordered" evidence="1">
    <location>
        <begin position="15"/>
        <end position="44"/>
    </location>
</feature>
<organism evidence="3 4">
    <name type="scientific">Lujinxingia vulgaris</name>
    <dbReference type="NCBI Taxonomy" id="2600176"/>
    <lineage>
        <taxon>Bacteria</taxon>
        <taxon>Deltaproteobacteria</taxon>
        <taxon>Bradymonadales</taxon>
        <taxon>Lujinxingiaceae</taxon>
        <taxon>Lujinxingia</taxon>
    </lineage>
</organism>
<dbReference type="OrthoDB" id="9890687at2"/>
<dbReference type="EMBL" id="VOSL01000141">
    <property type="protein sequence ID" value="TXD32019.1"/>
    <property type="molecule type" value="Genomic_DNA"/>
</dbReference>
<proteinExistence type="predicted"/>
<dbReference type="RefSeq" id="WP_146976920.1">
    <property type="nucleotide sequence ID" value="NZ_VOSL01000141.1"/>
</dbReference>